<dbReference type="SMART" id="SM01381">
    <property type="entry name" value="7TM_GPCR_Srsx"/>
    <property type="match status" value="1"/>
</dbReference>
<dbReference type="Pfam" id="PF00001">
    <property type="entry name" value="7tm_1"/>
    <property type="match status" value="1"/>
</dbReference>
<dbReference type="PRINTS" id="PR00237">
    <property type="entry name" value="GPCRRHODOPSN"/>
</dbReference>
<evidence type="ECO:0000256" key="3">
    <source>
        <dbReference type="ARBA" id="ARBA00022989"/>
    </source>
</evidence>
<name>A0A8S1E7D7_9PELO</name>
<feature type="transmembrane region" description="Helical" evidence="6">
    <location>
        <begin position="267"/>
        <end position="286"/>
    </location>
</feature>
<feature type="transmembrane region" description="Helical" evidence="6">
    <location>
        <begin position="6"/>
        <end position="31"/>
    </location>
</feature>
<protein>
    <recommendedName>
        <fullName evidence="7">G-protein coupled receptors family 1 profile domain-containing protein</fullName>
    </recommendedName>
</protein>
<evidence type="ECO:0000256" key="5">
    <source>
        <dbReference type="RuleBase" id="RU000688"/>
    </source>
</evidence>
<comment type="caution">
    <text evidence="8">The sequence shown here is derived from an EMBL/GenBank/DDBJ whole genome shotgun (WGS) entry which is preliminary data.</text>
</comment>
<reference evidence="8 9" key="1">
    <citation type="submission" date="2020-04" db="EMBL/GenBank/DDBJ databases">
        <authorList>
            <person name="Laetsch R D."/>
            <person name="Stevens L."/>
            <person name="Kumar S."/>
            <person name="Blaxter L. M."/>
        </authorList>
    </citation>
    <scope>NUCLEOTIDE SEQUENCE [LARGE SCALE GENOMIC DNA]</scope>
</reference>
<dbReference type="OrthoDB" id="10011262at2759"/>
<dbReference type="CDD" id="cd14978">
    <property type="entry name" value="7tmA_FMRFamide_R-like"/>
    <property type="match status" value="1"/>
</dbReference>
<dbReference type="InterPro" id="IPR017452">
    <property type="entry name" value="GPCR_Rhodpsn_7TM"/>
</dbReference>
<evidence type="ECO:0000256" key="2">
    <source>
        <dbReference type="ARBA" id="ARBA00022692"/>
    </source>
</evidence>
<dbReference type="InterPro" id="IPR053352">
    <property type="entry name" value="FMRFamide_rcpt"/>
</dbReference>
<evidence type="ECO:0000313" key="8">
    <source>
        <dbReference type="EMBL" id="CAB3396822.1"/>
    </source>
</evidence>
<dbReference type="GO" id="GO:0016020">
    <property type="term" value="C:membrane"/>
    <property type="evidence" value="ECO:0007669"/>
    <property type="project" value="UniProtKB-SubCell"/>
</dbReference>
<evidence type="ECO:0000313" key="9">
    <source>
        <dbReference type="Proteomes" id="UP000494206"/>
    </source>
</evidence>
<dbReference type="PROSITE" id="PS00237">
    <property type="entry name" value="G_PROTEIN_RECEP_F1_1"/>
    <property type="match status" value="1"/>
</dbReference>
<dbReference type="Gene3D" id="1.20.1070.10">
    <property type="entry name" value="Rhodopsin 7-helix transmembrane proteins"/>
    <property type="match status" value="1"/>
</dbReference>
<feature type="domain" description="G-protein coupled receptors family 1 profile" evidence="7">
    <location>
        <begin position="23"/>
        <end position="283"/>
    </location>
</feature>
<evidence type="ECO:0000256" key="4">
    <source>
        <dbReference type="ARBA" id="ARBA00023136"/>
    </source>
</evidence>
<keyword evidence="2 5" id="KW-0812">Transmembrane</keyword>
<keyword evidence="5" id="KW-0807">Transducer</keyword>
<gene>
    <name evidence="8" type="ORF">CBOVIS_LOCUS326</name>
</gene>
<dbReference type="SUPFAM" id="SSF81321">
    <property type="entry name" value="Family A G protein-coupled receptor-like"/>
    <property type="match status" value="1"/>
</dbReference>
<dbReference type="PANTHER" id="PTHR47323:SF6">
    <property type="entry name" value="G-PROTEIN COUPLED RECEPTORS FAMILY 1 PROFILE DOMAIN-CONTAINING PROTEIN"/>
    <property type="match status" value="1"/>
</dbReference>
<comment type="subcellular location">
    <subcellularLocation>
        <location evidence="1">Membrane</location>
    </subcellularLocation>
</comment>
<feature type="transmembrane region" description="Helical" evidence="6">
    <location>
        <begin position="182"/>
        <end position="205"/>
    </location>
</feature>
<dbReference type="PROSITE" id="PS50262">
    <property type="entry name" value="G_PROTEIN_RECEP_F1_2"/>
    <property type="match status" value="1"/>
</dbReference>
<dbReference type="PANTHER" id="PTHR47323">
    <property type="entry name" value="FMRFAMIDE PEPTIDE RECEPTOR FAMILY-RELATED"/>
    <property type="match status" value="1"/>
</dbReference>
<keyword evidence="5" id="KW-0297">G-protein coupled receptor</keyword>
<keyword evidence="4 6" id="KW-0472">Membrane</keyword>
<keyword evidence="5" id="KW-0675">Receptor</keyword>
<dbReference type="GO" id="GO:0004930">
    <property type="term" value="F:G protein-coupled receptor activity"/>
    <property type="evidence" value="ECO:0007669"/>
    <property type="project" value="UniProtKB-KW"/>
</dbReference>
<dbReference type="Proteomes" id="UP000494206">
    <property type="component" value="Unassembled WGS sequence"/>
</dbReference>
<evidence type="ECO:0000256" key="6">
    <source>
        <dbReference type="SAM" id="Phobius"/>
    </source>
</evidence>
<keyword evidence="9" id="KW-1185">Reference proteome</keyword>
<feature type="transmembrane region" description="Helical" evidence="6">
    <location>
        <begin position="70"/>
        <end position="91"/>
    </location>
</feature>
<evidence type="ECO:0000256" key="1">
    <source>
        <dbReference type="ARBA" id="ARBA00004370"/>
    </source>
</evidence>
<feature type="transmembrane region" description="Helical" evidence="6">
    <location>
        <begin position="225"/>
        <end position="247"/>
    </location>
</feature>
<sequence>MYQKLSQLITAVETVMCLVGIVTNFLALIIYTRPNFRKKSINVLLSALSAADLGVCLLAIPVFASKQFEAWISVYLVAVIMVYLYPISIMFQSMSVWLLVSITIDRYLAVCHPFMVNTYCSRNRAIVIVIFVVIFSIAYNFVRFWEYYIDFSKATEGLEGMVQPLLRADEIFMLWYQNVLTLLSQFLLPLVVLCGLNLQVARTILRASEQRRELVASVKREHSTAKMMIMVVIVFVFCYTFSFVLNISEIQNADLFQSEMGYLLNDINNVLVVVNSSSTFIFYYNFSTRFRNQARSLYGIRWFMSRTKFTVCNNNNPVSRSETTKFKESYVSAKQSSKKYLICRLDRRHSQQNTAKATLSCDI</sequence>
<keyword evidence="3 6" id="KW-1133">Transmembrane helix</keyword>
<organism evidence="8 9">
    <name type="scientific">Caenorhabditis bovis</name>
    <dbReference type="NCBI Taxonomy" id="2654633"/>
    <lineage>
        <taxon>Eukaryota</taxon>
        <taxon>Metazoa</taxon>
        <taxon>Ecdysozoa</taxon>
        <taxon>Nematoda</taxon>
        <taxon>Chromadorea</taxon>
        <taxon>Rhabditida</taxon>
        <taxon>Rhabditina</taxon>
        <taxon>Rhabditomorpha</taxon>
        <taxon>Rhabditoidea</taxon>
        <taxon>Rhabditidae</taxon>
        <taxon>Peloderinae</taxon>
        <taxon>Caenorhabditis</taxon>
    </lineage>
</organism>
<evidence type="ECO:0000259" key="7">
    <source>
        <dbReference type="PROSITE" id="PS50262"/>
    </source>
</evidence>
<dbReference type="EMBL" id="CADEPM010000001">
    <property type="protein sequence ID" value="CAB3396822.1"/>
    <property type="molecule type" value="Genomic_DNA"/>
</dbReference>
<comment type="similarity">
    <text evidence="5">Belongs to the G-protein coupled receptor 1 family.</text>
</comment>
<feature type="transmembrane region" description="Helical" evidence="6">
    <location>
        <begin position="43"/>
        <end position="64"/>
    </location>
</feature>
<dbReference type="AlphaFoldDB" id="A0A8S1E7D7"/>
<proteinExistence type="inferred from homology"/>
<accession>A0A8S1E7D7</accession>
<dbReference type="InterPro" id="IPR000276">
    <property type="entry name" value="GPCR_Rhodpsn"/>
</dbReference>
<feature type="transmembrane region" description="Helical" evidence="6">
    <location>
        <begin position="125"/>
        <end position="142"/>
    </location>
</feature>